<name>A0A0K2VEL7_LEPSM</name>
<organism evidence="2">
    <name type="scientific">Lepeophtheirus salmonis</name>
    <name type="common">Salmon louse</name>
    <name type="synonym">Caligus salmonis</name>
    <dbReference type="NCBI Taxonomy" id="72036"/>
    <lineage>
        <taxon>Eukaryota</taxon>
        <taxon>Metazoa</taxon>
        <taxon>Ecdysozoa</taxon>
        <taxon>Arthropoda</taxon>
        <taxon>Crustacea</taxon>
        <taxon>Multicrustacea</taxon>
        <taxon>Hexanauplia</taxon>
        <taxon>Copepoda</taxon>
        <taxon>Siphonostomatoida</taxon>
        <taxon>Caligidae</taxon>
        <taxon>Lepeophtheirus</taxon>
    </lineage>
</organism>
<feature type="transmembrane region" description="Helical" evidence="1">
    <location>
        <begin position="39"/>
        <end position="62"/>
    </location>
</feature>
<keyword evidence="1" id="KW-1133">Transmembrane helix</keyword>
<evidence type="ECO:0000313" key="2">
    <source>
        <dbReference type="EMBL" id="CDW48825.1"/>
    </source>
</evidence>
<reference evidence="2" key="1">
    <citation type="submission" date="2014-05" db="EMBL/GenBank/DDBJ databases">
        <authorList>
            <person name="Chronopoulou M."/>
        </authorList>
    </citation>
    <scope>NUCLEOTIDE SEQUENCE</scope>
    <source>
        <tissue evidence="2">Whole organism</tissue>
    </source>
</reference>
<feature type="transmembrane region" description="Helical" evidence="1">
    <location>
        <begin position="12"/>
        <end position="33"/>
    </location>
</feature>
<dbReference type="EMBL" id="HACA01031464">
    <property type="protein sequence ID" value="CDW48825.1"/>
    <property type="molecule type" value="Transcribed_RNA"/>
</dbReference>
<keyword evidence="1" id="KW-0472">Membrane</keyword>
<accession>A0A0K2VEL7</accession>
<evidence type="ECO:0000256" key="1">
    <source>
        <dbReference type="SAM" id="Phobius"/>
    </source>
</evidence>
<keyword evidence="1" id="KW-0812">Transmembrane</keyword>
<protein>
    <submittedName>
        <fullName evidence="2">Uncharacterized protein</fullName>
    </submittedName>
</protein>
<dbReference type="AlphaFoldDB" id="A0A0K2VEL7"/>
<sequence>MVQKFRVPFRNLVWMIVNILPSLGISNSLNFLVLSLDLFFVLMIFIIVKTPSTSQLTIRIFLYTRFSLIESSFSFV</sequence>
<proteinExistence type="predicted"/>